<proteinExistence type="predicted"/>
<feature type="transmembrane region" description="Helical" evidence="1">
    <location>
        <begin position="49"/>
        <end position="71"/>
    </location>
</feature>
<name>A0A7W7NTW1_9SPHN</name>
<feature type="transmembrane region" description="Helical" evidence="1">
    <location>
        <begin position="21"/>
        <end position="43"/>
    </location>
</feature>
<reference evidence="2 3" key="1">
    <citation type="submission" date="2020-08" db="EMBL/GenBank/DDBJ databases">
        <title>Functional genomics of gut bacteria from endangered species of beetles.</title>
        <authorList>
            <person name="Carlos-Shanley C."/>
        </authorList>
    </citation>
    <scope>NUCLEOTIDE SEQUENCE [LARGE SCALE GENOMIC DNA]</scope>
    <source>
        <strain evidence="2 3">S00224</strain>
    </source>
</reference>
<dbReference type="AlphaFoldDB" id="A0A7W7NTW1"/>
<keyword evidence="1" id="KW-1133">Transmembrane helix</keyword>
<keyword evidence="1" id="KW-0472">Membrane</keyword>
<dbReference type="GO" id="GO:0016020">
    <property type="term" value="C:membrane"/>
    <property type="evidence" value="ECO:0007669"/>
    <property type="project" value="InterPro"/>
</dbReference>
<gene>
    <name evidence="2" type="ORF">HNP52_003484</name>
</gene>
<keyword evidence="3" id="KW-1185">Reference proteome</keyword>
<protein>
    <recommendedName>
        <fullName evidence="4">MerC domain-containing protein</fullName>
    </recommendedName>
</protein>
<organism evidence="2 3">
    <name type="scientific">Sphingomonas kyeonggiensis</name>
    <dbReference type="NCBI Taxonomy" id="1268553"/>
    <lineage>
        <taxon>Bacteria</taxon>
        <taxon>Pseudomonadati</taxon>
        <taxon>Pseudomonadota</taxon>
        <taxon>Alphaproteobacteria</taxon>
        <taxon>Sphingomonadales</taxon>
        <taxon>Sphingomonadaceae</taxon>
        <taxon>Sphingomonas</taxon>
    </lineage>
</organism>
<accession>A0A7W7NTW1</accession>
<dbReference type="GO" id="GO:0015097">
    <property type="term" value="F:mercury ion transmembrane transporter activity"/>
    <property type="evidence" value="ECO:0007669"/>
    <property type="project" value="InterPro"/>
</dbReference>
<dbReference type="EMBL" id="JACHLN010000003">
    <property type="protein sequence ID" value="MBB4840392.1"/>
    <property type="molecule type" value="Genomic_DNA"/>
</dbReference>
<evidence type="ECO:0000256" key="1">
    <source>
        <dbReference type="SAM" id="Phobius"/>
    </source>
</evidence>
<evidence type="ECO:0000313" key="2">
    <source>
        <dbReference type="EMBL" id="MBB4840392.1"/>
    </source>
</evidence>
<keyword evidence="1" id="KW-0812">Transmembrane</keyword>
<evidence type="ECO:0000313" key="3">
    <source>
        <dbReference type="Proteomes" id="UP000575241"/>
    </source>
</evidence>
<sequence length="128" mass="13243">MPVSLPLARVWGNLDGRLDRIAIGVSGLCLVHCVTTTILLTIISSAGGLLNPAIHEVGLTLAIGLGAFALVRGVMSHGYMAPAIVGAFGLGIMAGALSLPHGDFEIFWTLVGVSLVALGHDLNRRATY</sequence>
<evidence type="ECO:0008006" key="4">
    <source>
        <dbReference type="Google" id="ProtNLM"/>
    </source>
</evidence>
<dbReference type="Proteomes" id="UP000575241">
    <property type="component" value="Unassembled WGS sequence"/>
</dbReference>
<feature type="transmembrane region" description="Helical" evidence="1">
    <location>
        <begin position="78"/>
        <end position="100"/>
    </location>
</feature>
<feature type="transmembrane region" description="Helical" evidence="1">
    <location>
        <begin position="106"/>
        <end position="123"/>
    </location>
</feature>
<dbReference type="Pfam" id="PF03203">
    <property type="entry name" value="MerC"/>
    <property type="match status" value="1"/>
</dbReference>
<dbReference type="InterPro" id="IPR004891">
    <property type="entry name" value="Mercury-R_MerC"/>
</dbReference>
<dbReference type="RefSeq" id="WP_184168858.1">
    <property type="nucleotide sequence ID" value="NZ_JACHLN010000003.1"/>
</dbReference>
<comment type="caution">
    <text evidence="2">The sequence shown here is derived from an EMBL/GenBank/DDBJ whole genome shotgun (WGS) entry which is preliminary data.</text>
</comment>